<feature type="region of interest" description="Disordered" evidence="3">
    <location>
        <begin position="307"/>
        <end position="349"/>
    </location>
</feature>
<feature type="domain" description="NPH3" evidence="4">
    <location>
        <begin position="257"/>
        <end position="602"/>
    </location>
</feature>
<dbReference type="InterPro" id="IPR011333">
    <property type="entry name" value="SKP1/BTB/POZ_sf"/>
</dbReference>
<evidence type="ECO:0000313" key="6">
    <source>
        <dbReference type="EnsemblPlants" id="Pp3c15_21210V3.1"/>
    </source>
</evidence>
<dbReference type="PaxDb" id="3218-PP1S454_11V6.1"/>
<evidence type="ECO:0000256" key="1">
    <source>
        <dbReference type="ARBA" id="ARBA00004906"/>
    </source>
</evidence>
<reference evidence="5 7" key="1">
    <citation type="journal article" date="2008" name="Science">
        <title>The Physcomitrella genome reveals evolutionary insights into the conquest of land by plants.</title>
        <authorList>
            <person name="Rensing S."/>
            <person name="Lang D."/>
            <person name="Zimmer A."/>
            <person name="Terry A."/>
            <person name="Salamov A."/>
            <person name="Shapiro H."/>
            <person name="Nishiyama T."/>
            <person name="Perroud P.-F."/>
            <person name="Lindquist E."/>
            <person name="Kamisugi Y."/>
            <person name="Tanahashi T."/>
            <person name="Sakakibara K."/>
            <person name="Fujita T."/>
            <person name="Oishi K."/>
            <person name="Shin-I T."/>
            <person name="Kuroki Y."/>
            <person name="Toyoda A."/>
            <person name="Suzuki Y."/>
            <person name="Hashimoto A."/>
            <person name="Yamaguchi K."/>
            <person name="Sugano A."/>
            <person name="Kohara Y."/>
            <person name="Fujiyama A."/>
            <person name="Anterola A."/>
            <person name="Aoki S."/>
            <person name="Ashton N."/>
            <person name="Barbazuk W.B."/>
            <person name="Barker E."/>
            <person name="Bennetzen J."/>
            <person name="Bezanilla M."/>
            <person name="Blankenship R."/>
            <person name="Cho S.H."/>
            <person name="Dutcher S."/>
            <person name="Estelle M."/>
            <person name="Fawcett J.A."/>
            <person name="Gundlach H."/>
            <person name="Hanada K."/>
            <person name="Heyl A."/>
            <person name="Hicks K.A."/>
            <person name="Hugh J."/>
            <person name="Lohr M."/>
            <person name="Mayer K."/>
            <person name="Melkozernov A."/>
            <person name="Murata T."/>
            <person name="Nelson D."/>
            <person name="Pils B."/>
            <person name="Prigge M."/>
            <person name="Reiss B."/>
            <person name="Renner T."/>
            <person name="Rombauts S."/>
            <person name="Rushton P."/>
            <person name="Sanderfoot A."/>
            <person name="Schween G."/>
            <person name="Shiu S.-H."/>
            <person name="Stueber K."/>
            <person name="Theodoulou F.L."/>
            <person name="Tu H."/>
            <person name="Van de Peer Y."/>
            <person name="Verrier P.J."/>
            <person name="Waters E."/>
            <person name="Wood A."/>
            <person name="Yang L."/>
            <person name="Cove D."/>
            <person name="Cuming A."/>
            <person name="Hasebe M."/>
            <person name="Lucas S."/>
            <person name="Mishler D.B."/>
            <person name="Reski R."/>
            <person name="Grigoriev I."/>
            <person name="Quatrano R.S."/>
            <person name="Boore J.L."/>
        </authorList>
    </citation>
    <scope>NUCLEOTIDE SEQUENCE [LARGE SCALE GENOMIC DNA]</scope>
    <source>
        <strain evidence="6 7">cv. Gransden 2004</strain>
    </source>
</reference>
<dbReference type="STRING" id="3218.A0A2K1JDY6"/>
<reference evidence="6" key="3">
    <citation type="submission" date="2020-12" db="UniProtKB">
        <authorList>
            <consortium name="EnsemblPlants"/>
        </authorList>
    </citation>
    <scope>IDENTIFICATION</scope>
</reference>
<sequence length="734" mass="81185">MSPWGRGTGVDSRVGSFSKRRWKSQSPVPESPTTVLSAESSAESSSNTSSDSEVVSVNRVVQPPACCFQPINTNTWTVSTDRPSDLVVEVNKISFHLHKHPILTRSALLRKLAVKSEKSETAHMNIGSIIGGPEAFALVTKLCYGIDVELSSSNVAGLRCAAEYLEVTEELDGGNVNNKAEAYLNSVVLNSWDESLAVLQTCEHLLPLAEELQIVQRCSESLARKACLEPHNVRWLSSSSVANLRKAQNLKSAVTQNWWFEDVSSLSLYCFEKVISSMHTNLVNGTLISGALEFYAQKWLAGVFKSSAENSPKDSPRVSGSRLSSPTGEASPVHDFPSPSRESPAVARSVKEISTPESNARLHNAIVEQNRSRFIIEKIVSLLPHERDSVECSFVLRMLRAANMYNCSAECRAELEMKAGQQLDRASLSDLLIPSFSHTSEYLYDVDLVRRLLEHFLSQEQGLGSGLKNKFFNRKIFGSLFVSAPARQHAQAAAPSASSKLVTKLMDSYLAEVARDSKLPLAKFLSLAEAVPISMRMSDDGLYRAIDTYLKIHSNVGEHEKKKLCRMLDCQRLSISACMHAAQNERLPLRIVVQVLFGEQLKLRGAITGISQSLQEGRVGGQSRLPLHDDSTDSIGTQAAMLETTNQMEIRALQHELSTMRLKYSELERNHSALMEMMEKLTASRPRRNSSSAWTPWKKPSKGDRCQESPSKADLDSSTTSQSTSNHRWRNSIS</sequence>
<dbReference type="EMBL" id="ABEU02000015">
    <property type="protein sequence ID" value="PNR39740.1"/>
    <property type="molecule type" value="Genomic_DNA"/>
</dbReference>
<name>A0A2K1JDY6_PHYPA</name>
<comment type="pathway">
    <text evidence="1">Protein modification; protein ubiquitination.</text>
</comment>
<feature type="region of interest" description="Disordered" evidence="3">
    <location>
        <begin position="681"/>
        <end position="734"/>
    </location>
</feature>
<dbReference type="Gramene" id="Pp3c15_21210V3.1">
    <property type="protein sequence ID" value="Pp3c15_21210V3.1"/>
    <property type="gene ID" value="Pp3c15_21210"/>
</dbReference>
<dbReference type="GeneID" id="112292082"/>
<dbReference type="AlphaFoldDB" id="A0A2K1JDY6"/>
<feature type="region of interest" description="Disordered" evidence="3">
    <location>
        <begin position="1"/>
        <end position="55"/>
    </location>
</feature>
<dbReference type="InterPro" id="IPR043454">
    <property type="entry name" value="NPH3/RPT2-like"/>
</dbReference>
<dbReference type="EnsemblPlants" id="Pp3c15_21210V3.2">
    <property type="protein sequence ID" value="Pp3c15_21210V3.2"/>
    <property type="gene ID" value="Pp3c15_21210"/>
</dbReference>
<protein>
    <recommendedName>
        <fullName evidence="4">NPH3 domain-containing protein</fullName>
    </recommendedName>
</protein>
<keyword evidence="7" id="KW-1185">Reference proteome</keyword>
<evidence type="ECO:0000259" key="4">
    <source>
        <dbReference type="PROSITE" id="PS51649"/>
    </source>
</evidence>
<organism evidence="5">
    <name type="scientific">Physcomitrium patens</name>
    <name type="common">Spreading-leaved earth moss</name>
    <name type="synonym">Physcomitrella patens</name>
    <dbReference type="NCBI Taxonomy" id="3218"/>
    <lineage>
        <taxon>Eukaryota</taxon>
        <taxon>Viridiplantae</taxon>
        <taxon>Streptophyta</taxon>
        <taxon>Embryophyta</taxon>
        <taxon>Bryophyta</taxon>
        <taxon>Bryophytina</taxon>
        <taxon>Bryopsida</taxon>
        <taxon>Funariidae</taxon>
        <taxon>Funariales</taxon>
        <taxon>Funariaceae</taxon>
        <taxon>Physcomitrium</taxon>
    </lineage>
</organism>
<feature type="compositionally biased region" description="Polar residues" evidence="3">
    <location>
        <begin position="24"/>
        <end position="36"/>
    </location>
</feature>
<dbReference type="InterPro" id="IPR027356">
    <property type="entry name" value="NPH3_dom"/>
</dbReference>
<reference evidence="5 7" key="2">
    <citation type="journal article" date="2018" name="Plant J.">
        <title>The Physcomitrella patens chromosome-scale assembly reveals moss genome structure and evolution.</title>
        <authorList>
            <person name="Lang D."/>
            <person name="Ullrich K.K."/>
            <person name="Murat F."/>
            <person name="Fuchs J."/>
            <person name="Jenkins J."/>
            <person name="Haas F.B."/>
            <person name="Piednoel M."/>
            <person name="Gundlach H."/>
            <person name="Van Bel M."/>
            <person name="Meyberg R."/>
            <person name="Vives C."/>
            <person name="Morata J."/>
            <person name="Symeonidi A."/>
            <person name="Hiss M."/>
            <person name="Muchero W."/>
            <person name="Kamisugi Y."/>
            <person name="Saleh O."/>
            <person name="Blanc G."/>
            <person name="Decker E.L."/>
            <person name="van Gessel N."/>
            <person name="Grimwood J."/>
            <person name="Hayes R.D."/>
            <person name="Graham S.W."/>
            <person name="Gunter L.E."/>
            <person name="McDaniel S.F."/>
            <person name="Hoernstein S.N.W."/>
            <person name="Larsson A."/>
            <person name="Li F.W."/>
            <person name="Perroud P.F."/>
            <person name="Phillips J."/>
            <person name="Ranjan P."/>
            <person name="Rokshar D.S."/>
            <person name="Rothfels C.J."/>
            <person name="Schneider L."/>
            <person name="Shu S."/>
            <person name="Stevenson D.W."/>
            <person name="Thummler F."/>
            <person name="Tillich M."/>
            <person name="Villarreal Aguilar J.C."/>
            <person name="Widiez T."/>
            <person name="Wong G.K."/>
            <person name="Wymore A."/>
            <person name="Zhang Y."/>
            <person name="Zimmer A.D."/>
            <person name="Quatrano R.S."/>
            <person name="Mayer K.F.X."/>
            <person name="Goodstein D."/>
            <person name="Casacuberta J.M."/>
            <person name="Vandepoele K."/>
            <person name="Reski R."/>
            <person name="Cuming A.C."/>
            <person name="Tuskan G.A."/>
            <person name="Maumus F."/>
            <person name="Salse J."/>
            <person name="Schmutz J."/>
            <person name="Rensing S.A."/>
        </authorList>
    </citation>
    <scope>NUCLEOTIDE SEQUENCE [LARGE SCALE GENOMIC DNA]</scope>
    <source>
        <strain evidence="6 7">cv. Gransden 2004</strain>
    </source>
</reference>
<gene>
    <name evidence="6" type="primary">LOC112292082</name>
    <name evidence="5" type="ORF">PHYPA_020019</name>
</gene>
<accession>A0A2K1JDY6</accession>
<feature type="compositionally biased region" description="Basic and acidic residues" evidence="3">
    <location>
        <begin position="701"/>
        <end position="715"/>
    </location>
</feature>
<dbReference type="UniPathway" id="UPA00143"/>
<dbReference type="PROSITE" id="PS51649">
    <property type="entry name" value="NPH3"/>
    <property type="match status" value="1"/>
</dbReference>
<dbReference type="KEGG" id="ppp:112292082"/>
<dbReference type="GO" id="GO:0016567">
    <property type="term" value="P:protein ubiquitination"/>
    <property type="evidence" value="ECO:0007669"/>
    <property type="project" value="UniProtKB-UniPathway"/>
</dbReference>
<dbReference type="SUPFAM" id="SSF54695">
    <property type="entry name" value="POZ domain"/>
    <property type="match status" value="1"/>
</dbReference>
<dbReference type="Pfam" id="PF03000">
    <property type="entry name" value="NPH3"/>
    <property type="match status" value="1"/>
</dbReference>
<evidence type="ECO:0000313" key="7">
    <source>
        <dbReference type="Proteomes" id="UP000006727"/>
    </source>
</evidence>
<evidence type="ECO:0000256" key="2">
    <source>
        <dbReference type="ARBA" id="ARBA00022786"/>
    </source>
</evidence>
<dbReference type="Proteomes" id="UP000006727">
    <property type="component" value="Chromosome 15"/>
</dbReference>
<evidence type="ECO:0000256" key="3">
    <source>
        <dbReference type="SAM" id="MobiDB-lite"/>
    </source>
</evidence>
<feature type="compositionally biased region" description="Low complexity" evidence="3">
    <location>
        <begin position="37"/>
        <end position="55"/>
    </location>
</feature>
<dbReference type="EnsemblPlants" id="Pp3c15_21210V3.1">
    <property type="protein sequence ID" value="Pp3c15_21210V3.1"/>
    <property type="gene ID" value="Pp3c15_21210"/>
</dbReference>
<dbReference type="Gene3D" id="3.30.710.10">
    <property type="entry name" value="Potassium Channel Kv1.1, Chain A"/>
    <property type="match status" value="1"/>
</dbReference>
<dbReference type="RefSeq" id="XP_024395992.1">
    <property type="nucleotide sequence ID" value="XM_024540224.2"/>
</dbReference>
<keyword evidence="2" id="KW-0833">Ubl conjugation pathway</keyword>
<dbReference type="OrthoDB" id="624345at2759"/>
<dbReference type="PANTHER" id="PTHR32370">
    <property type="entry name" value="OS12G0117600 PROTEIN"/>
    <property type="match status" value="1"/>
</dbReference>
<evidence type="ECO:0000313" key="5">
    <source>
        <dbReference type="EMBL" id="PNR39740.1"/>
    </source>
</evidence>
<proteinExistence type="predicted"/>
<dbReference type="Gramene" id="Pp3c15_21210V3.2">
    <property type="protein sequence ID" value="Pp3c15_21210V3.2"/>
    <property type="gene ID" value="Pp3c15_21210"/>
</dbReference>